<feature type="compositionally biased region" description="Low complexity" evidence="1">
    <location>
        <begin position="1"/>
        <end position="14"/>
    </location>
</feature>
<dbReference type="Proteomes" id="UP000187251">
    <property type="component" value="Unassembled WGS sequence"/>
</dbReference>
<proteinExistence type="predicted"/>
<gene>
    <name evidence="2" type="ORF">BIZ92_12365</name>
</gene>
<evidence type="ECO:0008006" key="4">
    <source>
        <dbReference type="Google" id="ProtNLM"/>
    </source>
</evidence>
<name>A0A179TCB4_ALCXX</name>
<comment type="caution">
    <text evidence="2">The sequence shown here is derived from an EMBL/GenBank/DDBJ whole genome shotgun (WGS) entry which is preliminary data.</text>
</comment>
<protein>
    <recommendedName>
        <fullName evidence="4">DUF721 domain-containing protein</fullName>
    </recommendedName>
</protein>
<feature type="region of interest" description="Disordered" evidence="1">
    <location>
        <begin position="1"/>
        <end position="20"/>
    </location>
</feature>
<evidence type="ECO:0000313" key="3">
    <source>
        <dbReference type="Proteomes" id="UP000187251"/>
    </source>
</evidence>
<accession>A0A179TCB4</accession>
<evidence type="ECO:0000256" key="1">
    <source>
        <dbReference type="SAM" id="MobiDB-lite"/>
    </source>
</evidence>
<dbReference type="EMBL" id="MJMN01000035">
    <property type="protein sequence ID" value="OMG80681.1"/>
    <property type="molecule type" value="Genomic_DNA"/>
</dbReference>
<evidence type="ECO:0000313" key="2">
    <source>
        <dbReference type="EMBL" id="OMG80681.1"/>
    </source>
</evidence>
<organism evidence="2 3">
    <name type="scientific">Alcaligenes xylosoxydans xylosoxydans</name>
    <name type="common">Achromobacter xylosoxidans</name>
    <dbReference type="NCBI Taxonomy" id="85698"/>
    <lineage>
        <taxon>Bacteria</taxon>
        <taxon>Pseudomonadati</taxon>
        <taxon>Pseudomonadota</taxon>
        <taxon>Betaproteobacteria</taxon>
        <taxon>Burkholderiales</taxon>
        <taxon>Alcaligenaceae</taxon>
        <taxon>Achromobacter</taxon>
    </lineage>
</organism>
<dbReference type="AlphaFoldDB" id="A0A179TCB4"/>
<dbReference type="PATRIC" id="fig|85698.19.peg.1242"/>
<sequence length="163" mass="17444">MNRPTSYRQRSSSSRRGENTALGWLGHDMRGAGVLATARKHLQIQYAVAAILPAPLGSVCQVGKLENQRLQLVVPSAAHAAKMRQLAPRIAQALADQGWNLNEIAVKVQAGLPKPGARKPLPPKEAQPLGDAALGAFETLHDNLRPGPLADAVARLLKHHKSS</sequence>
<reference evidence="2 3" key="1">
    <citation type="submission" date="2016-09" db="EMBL/GenBank/DDBJ databases">
        <title>Phylogenomics of Achromobacter.</title>
        <authorList>
            <person name="Jeukens J."/>
            <person name="Freschi L."/>
            <person name="Vincent A.T."/>
            <person name="Emond-Rheault J.-G."/>
            <person name="Kukavica-Ibrulj I."/>
            <person name="Charette S.J."/>
            <person name="Levesque R.C."/>
        </authorList>
    </citation>
    <scope>NUCLEOTIDE SEQUENCE [LARGE SCALE GENOMIC DNA]</scope>
    <source>
        <strain evidence="2 3">AUS488</strain>
    </source>
</reference>
<dbReference type="InterPro" id="IPR007922">
    <property type="entry name" value="DciA-like"/>
</dbReference>
<dbReference type="Pfam" id="PF05258">
    <property type="entry name" value="DciA"/>
    <property type="match status" value="1"/>
</dbReference>